<sequence>MFTGLITAVGEVTAVSQTEAGRELVIAARYEGLTLGESIACSGVCLTVRDFAAGQFTVGAVVTTLDRTHIGAWRVGTKLNLERAMALGDRLGGHIVQGHVDGVGVVERAERRDDAWIVDVRVPDDIDELLVPRGSIAVDGVSLTVVELPAPNLMRLSIIEHTMRHTTLGSLRAGHRVHLEGDILAKHLKRLAAPLLKS</sequence>
<protein>
    <recommendedName>
        <fullName evidence="5 9">Riboflavin synthase</fullName>
        <ecNumber evidence="4 9">2.5.1.9</ecNumber>
    </recommendedName>
</protein>
<feature type="domain" description="Lumazine-binding" evidence="11">
    <location>
        <begin position="95"/>
        <end position="192"/>
    </location>
</feature>
<keyword evidence="7 12" id="KW-0808">Transferase</keyword>
<dbReference type="GO" id="GO:0004746">
    <property type="term" value="F:riboflavin synthase activity"/>
    <property type="evidence" value="ECO:0007669"/>
    <property type="project" value="UniProtKB-UniRule"/>
</dbReference>
<dbReference type="InterPro" id="IPR017938">
    <property type="entry name" value="Riboflavin_synthase-like_b-brl"/>
</dbReference>
<dbReference type="SUPFAM" id="SSF63380">
    <property type="entry name" value="Riboflavin synthase domain-like"/>
    <property type="match status" value="2"/>
</dbReference>
<dbReference type="EMBL" id="CP130612">
    <property type="protein sequence ID" value="WKW12044.1"/>
    <property type="molecule type" value="Genomic_DNA"/>
</dbReference>
<dbReference type="GO" id="GO:0009231">
    <property type="term" value="P:riboflavin biosynthetic process"/>
    <property type="evidence" value="ECO:0007669"/>
    <property type="project" value="UniProtKB-KW"/>
</dbReference>
<evidence type="ECO:0000313" key="13">
    <source>
        <dbReference type="EMBL" id="WKW14953.1"/>
    </source>
</evidence>
<evidence type="ECO:0000256" key="2">
    <source>
        <dbReference type="ARBA" id="ARBA00002803"/>
    </source>
</evidence>
<dbReference type="PROSITE" id="PS51177">
    <property type="entry name" value="LUMAZINE_BIND"/>
    <property type="match status" value="2"/>
</dbReference>
<dbReference type="EMBL" id="CP130613">
    <property type="protein sequence ID" value="WKW14953.1"/>
    <property type="molecule type" value="Genomic_DNA"/>
</dbReference>
<reference evidence="12" key="1">
    <citation type="submission" date="2023-07" db="EMBL/GenBank/DDBJ databases">
        <authorList>
            <person name="Haufschild T."/>
            <person name="Kallscheuer N."/>
            <person name="Hammer J."/>
            <person name="Kohn T."/>
            <person name="Kabuu M."/>
            <person name="Jogler M."/>
            <person name="Wohfarth N."/>
            <person name="Heuer A."/>
            <person name="Rohde M."/>
            <person name="van Teeseling M.C.F."/>
            <person name="Jogler C."/>
        </authorList>
    </citation>
    <scope>NUCLEOTIDE SEQUENCE</scope>
    <source>
        <strain evidence="12">Strain 138</strain>
        <strain evidence="13">Strain 318</strain>
    </source>
</reference>
<comment type="pathway">
    <text evidence="3">Cofactor biosynthesis; riboflavin biosynthesis; riboflavin from 2-hydroxy-3-oxobutyl phosphate and 5-amino-6-(D-ribitylamino)uracil: step 2/2.</text>
</comment>
<dbReference type="PANTHER" id="PTHR21098">
    <property type="entry name" value="RIBOFLAVIN SYNTHASE ALPHA CHAIN"/>
    <property type="match status" value="1"/>
</dbReference>
<keyword evidence="14" id="KW-1185">Reference proteome</keyword>
<dbReference type="InterPro" id="IPR023366">
    <property type="entry name" value="ATP_synth_asu-like_sf"/>
</dbReference>
<dbReference type="EC" id="2.5.1.9" evidence="4 9"/>
<dbReference type="KEGG" id="pspc:Strain318_001316"/>
<dbReference type="Proteomes" id="UP001229955">
    <property type="component" value="Chromosome"/>
</dbReference>
<comment type="catalytic activity">
    <reaction evidence="1">
        <text>2 6,7-dimethyl-8-(1-D-ribityl)lumazine + H(+) = 5-amino-6-(D-ribitylamino)uracil + riboflavin</text>
        <dbReference type="Rhea" id="RHEA:20772"/>
        <dbReference type="ChEBI" id="CHEBI:15378"/>
        <dbReference type="ChEBI" id="CHEBI:15934"/>
        <dbReference type="ChEBI" id="CHEBI:57986"/>
        <dbReference type="ChEBI" id="CHEBI:58201"/>
        <dbReference type="EC" id="2.5.1.9"/>
    </reaction>
</comment>
<keyword evidence="6" id="KW-0686">Riboflavin biosynthesis</keyword>
<name>A0AA49Q4S2_9BACT</name>
<accession>A0AA49Q4S2</accession>
<evidence type="ECO:0000256" key="4">
    <source>
        <dbReference type="ARBA" id="ARBA00012827"/>
    </source>
</evidence>
<dbReference type="Gene3D" id="2.40.30.20">
    <property type="match status" value="2"/>
</dbReference>
<accession>A0AA49Q6V1</accession>
<evidence type="ECO:0000256" key="9">
    <source>
        <dbReference type="NCBIfam" id="TIGR00187"/>
    </source>
</evidence>
<dbReference type="NCBIfam" id="TIGR00187">
    <property type="entry name" value="ribE"/>
    <property type="match status" value="1"/>
</dbReference>
<gene>
    <name evidence="12" type="ORF">Strain138_001316</name>
    <name evidence="13" type="ORF">Strain318_001316</name>
</gene>
<comment type="function">
    <text evidence="2">Catalyzes the dismutation of two molecules of 6,7-dimethyl-8-ribityllumazine, resulting in the formation of riboflavin and 5-amino-6-(D-ribitylamino)uracil.</text>
</comment>
<feature type="repeat" description="Lumazine-binding" evidence="10">
    <location>
        <begin position="95"/>
        <end position="192"/>
    </location>
</feature>
<dbReference type="InterPro" id="IPR026017">
    <property type="entry name" value="Lumazine-bd_dom"/>
</dbReference>
<evidence type="ECO:0000256" key="5">
    <source>
        <dbReference type="ARBA" id="ARBA00013950"/>
    </source>
</evidence>
<evidence type="ECO:0000256" key="10">
    <source>
        <dbReference type="PROSITE-ProRule" id="PRU00524"/>
    </source>
</evidence>
<dbReference type="AlphaFoldDB" id="A0AA49Q4S2"/>
<dbReference type="NCBIfam" id="NF006767">
    <property type="entry name" value="PRK09289.1"/>
    <property type="match status" value="1"/>
</dbReference>
<dbReference type="RefSeq" id="WP_367887721.1">
    <property type="nucleotide sequence ID" value="NZ_CP130612.1"/>
</dbReference>
<evidence type="ECO:0000256" key="1">
    <source>
        <dbReference type="ARBA" id="ARBA00000968"/>
    </source>
</evidence>
<dbReference type="Pfam" id="PF00677">
    <property type="entry name" value="Lum_binding"/>
    <property type="match status" value="2"/>
</dbReference>
<dbReference type="CDD" id="cd00402">
    <property type="entry name" value="Riboflavin_synthase_like"/>
    <property type="match status" value="1"/>
</dbReference>
<keyword evidence="8" id="KW-0677">Repeat</keyword>
<evidence type="ECO:0000313" key="14">
    <source>
        <dbReference type="Proteomes" id="UP001229955"/>
    </source>
</evidence>
<feature type="domain" description="Lumazine-binding" evidence="11">
    <location>
        <begin position="1"/>
        <end position="94"/>
    </location>
</feature>
<dbReference type="PANTHER" id="PTHR21098:SF12">
    <property type="entry name" value="RIBOFLAVIN SYNTHASE"/>
    <property type="match status" value="1"/>
</dbReference>
<evidence type="ECO:0000259" key="11">
    <source>
        <dbReference type="PROSITE" id="PS51177"/>
    </source>
</evidence>
<feature type="repeat" description="Lumazine-binding" evidence="10">
    <location>
        <begin position="1"/>
        <end position="94"/>
    </location>
</feature>
<proteinExistence type="predicted"/>
<evidence type="ECO:0000256" key="7">
    <source>
        <dbReference type="ARBA" id="ARBA00022679"/>
    </source>
</evidence>
<organism evidence="12">
    <name type="scientific">Pseudogemmatithrix spongiicola</name>
    <dbReference type="NCBI Taxonomy" id="3062599"/>
    <lineage>
        <taxon>Bacteria</taxon>
        <taxon>Pseudomonadati</taxon>
        <taxon>Gemmatimonadota</taxon>
        <taxon>Gemmatimonadia</taxon>
        <taxon>Gemmatimonadales</taxon>
        <taxon>Gemmatimonadaceae</taxon>
        <taxon>Pseudogemmatithrix</taxon>
    </lineage>
</organism>
<evidence type="ECO:0000256" key="3">
    <source>
        <dbReference type="ARBA" id="ARBA00004887"/>
    </source>
</evidence>
<evidence type="ECO:0000256" key="6">
    <source>
        <dbReference type="ARBA" id="ARBA00022619"/>
    </source>
</evidence>
<evidence type="ECO:0000256" key="8">
    <source>
        <dbReference type="ARBA" id="ARBA00022737"/>
    </source>
</evidence>
<dbReference type="InterPro" id="IPR001783">
    <property type="entry name" value="Lumazine-bd"/>
</dbReference>
<dbReference type="PIRSF" id="PIRSF000498">
    <property type="entry name" value="Riboflavin_syn_A"/>
    <property type="match status" value="1"/>
</dbReference>
<evidence type="ECO:0000313" key="12">
    <source>
        <dbReference type="EMBL" id="WKW12044.1"/>
    </source>
</evidence>